<dbReference type="EMBL" id="PDKV01000002">
    <property type="protein sequence ID" value="PIB80656.1"/>
    <property type="molecule type" value="Genomic_DNA"/>
</dbReference>
<reference evidence="11 13" key="2">
    <citation type="journal article" date="2017" name="Infect. Genet. Evol.">
        <title>The new phylogeny of the genus Mycobacterium: The old and the news.</title>
        <authorList>
            <person name="Tortoli E."/>
            <person name="Fedrizzi T."/>
            <person name="Meehan C.J."/>
            <person name="Trovato A."/>
            <person name="Grottola A."/>
            <person name="Giacobazzi E."/>
            <person name="Serpini G.F."/>
            <person name="Tagliazucchi S."/>
            <person name="Fabio A."/>
            <person name="Bettua C."/>
            <person name="Bertorelli R."/>
            <person name="Frascaro F."/>
            <person name="De Sanctis V."/>
            <person name="Pecorari M."/>
            <person name="Jousson O."/>
            <person name="Segata N."/>
            <person name="Cirillo D.M."/>
        </authorList>
    </citation>
    <scope>NUCLEOTIDE SEQUENCE [LARGE SCALE GENOMIC DNA]</scope>
    <source>
        <strain evidence="11 13">NCTC 12882</strain>
    </source>
</reference>
<comment type="cofactor">
    <cofactor evidence="1 8">
        <name>Mg(2+)</name>
        <dbReference type="ChEBI" id="CHEBI:18420"/>
    </cofactor>
</comment>
<keyword evidence="10" id="KW-0808">Transferase</keyword>
<dbReference type="Proteomes" id="UP000193907">
    <property type="component" value="Unassembled WGS sequence"/>
</dbReference>
<dbReference type="InterPro" id="IPR002716">
    <property type="entry name" value="PIN_dom"/>
</dbReference>
<dbReference type="EMBL" id="LQOM01000016">
    <property type="protein sequence ID" value="ORV18262.1"/>
    <property type="molecule type" value="Genomic_DNA"/>
</dbReference>
<reference evidence="10 12" key="1">
    <citation type="submission" date="2016-01" db="EMBL/GenBank/DDBJ databases">
        <title>The new phylogeny of the genus Mycobacterium.</title>
        <authorList>
            <person name="Tarcisio F."/>
            <person name="Conor M."/>
            <person name="Antonella G."/>
            <person name="Elisabetta G."/>
            <person name="Giulia F.S."/>
            <person name="Sara T."/>
            <person name="Anna F."/>
            <person name="Clotilde B."/>
            <person name="Roberto B."/>
            <person name="Veronica D.S."/>
            <person name="Fabio R."/>
            <person name="Monica P."/>
            <person name="Olivier J."/>
            <person name="Enrico T."/>
            <person name="Nicola S."/>
        </authorList>
    </citation>
    <scope>NUCLEOTIDE SEQUENCE [LARGE SCALE GENOMIC DNA]</scope>
    <source>
        <strain evidence="10 12">DSM 44243</strain>
    </source>
</reference>
<evidence type="ECO:0000256" key="8">
    <source>
        <dbReference type="HAMAP-Rule" id="MF_00265"/>
    </source>
</evidence>
<dbReference type="PANTHER" id="PTHR33653">
    <property type="entry name" value="RIBONUCLEASE VAPC2"/>
    <property type="match status" value="1"/>
</dbReference>
<dbReference type="Gene3D" id="3.40.50.1010">
    <property type="entry name" value="5'-nuclease"/>
    <property type="match status" value="1"/>
</dbReference>
<dbReference type="Proteomes" id="UP000230971">
    <property type="component" value="Unassembled WGS sequence"/>
</dbReference>
<dbReference type="CDD" id="cd18755">
    <property type="entry name" value="PIN_MtVapC3_VapC21-like"/>
    <property type="match status" value="1"/>
</dbReference>
<evidence type="ECO:0000256" key="5">
    <source>
        <dbReference type="ARBA" id="ARBA00022801"/>
    </source>
</evidence>
<evidence type="ECO:0000256" key="3">
    <source>
        <dbReference type="ARBA" id="ARBA00022722"/>
    </source>
</evidence>
<dbReference type="GO" id="GO:0090729">
    <property type="term" value="F:toxin activity"/>
    <property type="evidence" value="ECO:0007669"/>
    <property type="project" value="UniProtKB-KW"/>
</dbReference>
<comment type="function">
    <text evidence="8">Toxic component of a toxin-antitoxin (TA) system. An RNase.</text>
</comment>
<comment type="similarity">
    <text evidence="7 8">Belongs to the PINc/VapC protein family.</text>
</comment>
<evidence type="ECO:0000313" key="12">
    <source>
        <dbReference type="Proteomes" id="UP000193907"/>
    </source>
</evidence>
<evidence type="ECO:0000313" key="11">
    <source>
        <dbReference type="EMBL" id="PIB80656.1"/>
    </source>
</evidence>
<feature type="domain" description="PIN" evidence="9">
    <location>
        <begin position="9"/>
        <end position="124"/>
    </location>
</feature>
<dbReference type="STRING" id="28045.AWB95_04125"/>
<keyword evidence="8" id="KW-0800">Toxin</keyword>
<dbReference type="GO" id="GO:0004540">
    <property type="term" value="F:RNA nuclease activity"/>
    <property type="evidence" value="ECO:0007669"/>
    <property type="project" value="InterPro"/>
</dbReference>
<comment type="caution">
    <text evidence="10">The sequence shown here is derived from an EMBL/GenBank/DDBJ whole genome shotgun (WGS) entry which is preliminary data.</text>
</comment>
<name>A0A1X1RV54_MYCCE</name>
<keyword evidence="6 8" id="KW-0460">Magnesium</keyword>
<dbReference type="GO" id="GO:0016740">
    <property type="term" value="F:transferase activity"/>
    <property type="evidence" value="ECO:0007669"/>
    <property type="project" value="UniProtKB-KW"/>
</dbReference>
<proteinExistence type="inferred from homology"/>
<evidence type="ECO:0000256" key="1">
    <source>
        <dbReference type="ARBA" id="ARBA00001946"/>
    </source>
</evidence>
<dbReference type="OrthoDB" id="5185254at2"/>
<feature type="binding site" evidence="8">
    <location>
        <position position="10"/>
    </location>
    <ligand>
        <name>Mg(2+)</name>
        <dbReference type="ChEBI" id="CHEBI:18420"/>
    </ligand>
</feature>
<evidence type="ECO:0000256" key="4">
    <source>
        <dbReference type="ARBA" id="ARBA00022723"/>
    </source>
</evidence>
<keyword evidence="4 8" id="KW-0479">Metal-binding</keyword>
<feature type="binding site" evidence="8">
    <location>
        <position position="99"/>
    </location>
    <ligand>
        <name>Mg(2+)</name>
        <dbReference type="ChEBI" id="CHEBI:18420"/>
    </ligand>
</feature>
<dbReference type="GO" id="GO:0016787">
    <property type="term" value="F:hydrolase activity"/>
    <property type="evidence" value="ECO:0007669"/>
    <property type="project" value="UniProtKB-KW"/>
</dbReference>
<keyword evidence="3 8" id="KW-0540">Nuclease</keyword>
<evidence type="ECO:0000256" key="2">
    <source>
        <dbReference type="ARBA" id="ARBA00022649"/>
    </source>
</evidence>
<dbReference type="Pfam" id="PF01850">
    <property type="entry name" value="PIN"/>
    <property type="match status" value="1"/>
</dbReference>
<sequence length="140" mass="15519">MMAGVVYLADTTVYVLQGRHDVVRRRFESLLAEGRLAGCQMSALEYLNGAPDPKGYEIVWGALHGHRWMNVTSEAMNRALDVHRELAKTSQHRHFRLPDLIIAATAELNGATVLHYDADYDRIAAVTGQATEWVAAKGSL</sequence>
<evidence type="ECO:0000256" key="7">
    <source>
        <dbReference type="ARBA" id="ARBA00038093"/>
    </source>
</evidence>
<evidence type="ECO:0000256" key="6">
    <source>
        <dbReference type="ARBA" id="ARBA00022842"/>
    </source>
</evidence>
<keyword evidence="5 8" id="KW-0378">Hydrolase</keyword>
<dbReference type="PANTHER" id="PTHR33653:SF1">
    <property type="entry name" value="RIBONUCLEASE VAPC2"/>
    <property type="match status" value="1"/>
</dbReference>
<keyword evidence="12" id="KW-1185">Reference proteome</keyword>
<dbReference type="HAMAP" id="MF_00265">
    <property type="entry name" value="VapC_Nob1"/>
    <property type="match status" value="1"/>
</dbReference>
<evidence type="ECO:0000313" key="10">
    <source>
        <dbReference type="EMBL" id="ORV18262.1"/>
    </source>
</evidence>
<dbReference type="EC" id="3.1.-.-" evidence="8"/>
<gene>
    <name evidence="8" type="primary">vapC</name>
    <name evidence="10" type="ORF">AWB95_04125</name>
    <name evidence="11" type="ORF">CQY23_02370</name>
</gene>
<accession>A0A1X1RV54</accession>
<dbReference type="InterPro" id="IPR029060">
    <property type="entry name" value="PIN-like_dom_sf"/>
</dbReference>
<evidence type="ECO:0000313" key="13">
    <source>
        <dbReference type="Proteomes" id="UP000230971"/>
    </source>
</evidence>
<evidence type="ECO:0000259" key="9">
    <source>
        <dbReference type="Pfam" id="PF01850"/>
    </source>
</evidence>
<dbReference type="InterPro" id="IPR022907">
    <property type="entry name" value="VapC_family"/>
</dbReference>
<organism evidence="10 12">
    <name type="scientific">Mycobacterium celatum</name>
    <dbReference type="NCBI Taxonomy" id="28045"/>
    <lineage>
        <taxon>Bacteria</taxon>
        <taxon>Bacillati</taxon>
        <taxon>Actinomycetota</taxon>
        <taxon>Actinomycetes</taxon>
        <taxon>Mycobacteriales</taxon>
        <taxon>Mycobacteriaceae</taxon>
        <taxon>Mycobacterium</taxon>
    </lineage>
</organism>
<protein>
    <recommendedName>
        <fullName evidence="8">Ribonuclease VapC</fullName>
        <shortName evidence="8">RNase VapC</shortName>
        <ecNumber evidence="8">3.1.-.-</ecNumber>
    </recommendedName>
    <alternativeName>
        <fullName evidence="8">Toxin VapC</fullName>
    </alternativeName>
</protein>
<dbReference type="InterPro" id="IPR050556">
    <property type="entry name" value="Type_II_TA_system_RNase"/>
</dbReference>
<dbReference type="SUPFAM" id="SSF88723">
    <property type="entry name" value="PIN domain-like"/>
    <property type="match status" value="1"/>
</dbReference>
<keyword evidence="2 8" id="KW-1277">Toxin-antitoxin system</keyword>
<dbReference type="GO" id="GO:0000287">
    <property type="term" value="F:magnesium ion binding"/>
    <property type="evidence" value="ECO:0007669"/>
    <property type="project" value="UniProtKB-UniRule"/>
</dbReference>
<dbReference type="AlphaFoldDB" id="A0A1X1RV54"/>